<dbReference type="Proteomes" id="UP001167796">
    <property type="component" value="Unassembled WGS sequence"/>
</dbReference>
<evidence type="ECO:0000313" key="2">
    <source>
        <dbReference type="EMBL" id="MDO7849413.1"/>
    </source>
</evidence>
<dbReference type="InterPro" id="IPR002931">
    <property type="entry name" value="Transglutaminase-like"/>
</dbReference>
<evidence type="ECO:0000259" key="1">
    <source>
        <dbReference type="SMART" id="SM00460"/>
    </source>
</evidence>
<dbReference type="PANTHER" id="PTHR38339:SF1">
    <property type="entry name" value="TRANSGLUTAMINASE-LIKE DOMAIN-CONTAINING PROTEIN"/>
    <property type="match status" value="1"/>
</dbReference>
<dbReference type="RefSeq" id="WP_305014081.1">
    <property type="nucleotide sequence ID" value="NZ_JAUQSX010000017.1"/>
</dbReference>
<dbReference type="PANTHER" id="PTHR38339">
    <property type="entry name" value="TRANSGLUTAMINASE DOMAIN PROTEIN"/>
    <property type="match status" value="1"/>
</dbReference>
<organism evidence="2 3">
    <name type="scientific">Hymenobacter mellowenesis</name>
    <dbReference type="NCBI Taxonomy" id="3063995"/>
    <lineage>
        <taxon>Bacteria</taxon>
        <taxon>Pseudomonadati</taxon>
        <taxon>Bacteroidota</taxon>
        <taxon>Cytophagia</taxon>
        <taxon>Cytophagales</taxon>
        <taxon>Hymenobacteraceae</taxon>
        <taxon>Hymenobacter</taxon>
    </lineage>
</organism>
<dbReference type="InterPro" id="IPR038765">
    <property type="entry name" value="Papain-like_cys_pep_sf"/>
</dbReference>
<comment type="caution">
    <text evidence="2">The sequence shown here is derived from an EMBL/GenBank/DDBJ whole genome shotgun (WGS) entry which is preliminary data.</text>
</comment>
<dbReference type="SUPFAM" id="SSF54001">
    <property type="entry name" value="Cysteine proteinases"/>
    <property type="match status" value="1"/>
</dbReference>
<protein>
    <submittedName>
        <fullName evidence="2">Transglutaminase-like domain-containing protein</fullName>
    </submittedName>
</protein>
<reference evidence="2" key="1">
    <citation type="submission" date="2023-07" db="EMBL/GenBank/DDBJ databases">
        <authorList>
            <person name="Kim M.K."/>
        </authorList>
    </citation>
    <scope>NUCLEOTIDE SEQUENCE</scope>
    <source>
        <strain evidence="2">M29</strain>
    </source>
</reference>
<gene>
    <name evidence="2" type="ORF">Q5H92_23820</name>
</gene>
<proteinExistence type="predicted"/>
<dbReference type="Gene3D" id="3.10.620.30">
    <property type="match status" value="1"/>
</dbReference>
<feature type="domain" description="Transglutaminase-like" evidence="1">
    <location>
        <begin position="214"/>
        <end position="280"/>
    </location>
</feature>
<dbReference type="EMBL" id="JAUQSX010000017">
    <property type="protein sequence ID" value="MDO7849413.1"/>
    <property type="molecule type" value="Genomic_DNA"/>
</dbReference>
<accession>A0ABT9AHS3</accession>
<keyword evidence="3" id="KW-1185">Reference proteome</keyword>
<evidence type="ECO:0000313" key="3">
    <source>
        <dbReference type="Proteomes" id="UP001167796"/>
    </source>
</evidence>
<dbReference type="Pfam" id="PF01841">
    <property type="entry name" value="Transglut_core"/>
    <property type="match status" value="1"/>
</dbReference>
<sequence length="348" mass="38312">MNLSLLNRSTVWTGLLGTSAVLSGFAASEGASAVPVPRSRTFALTVTATVPVPPPGTKTLDVWLPMPHSDGSQKVGNLTVAVNHSFDSKAHSKIEKGAYGNQMYYLHLTTMPTAPMVVTMRGQITRREHLNLRANTPTAYVAREKPDPDLARWLAPDRLVPLDAKIKQQAQEVVAKAGAKTDLEKARAIYEHVVSTVTYDKTGQGWGRGDIYYACDARRGNCTDFHAIVIGYCRSLGIPARFSIGLPLPADRGQGEIKGYHCWAEFYTKETGWVPVDASEAAKNPDKRNYFFGAHDENRVEFTRGRDVELAPKQAGPPLNYFVYPYAEANGQPLEVVRKYEFVDVVGK</sequence>
<name>A0ABT9AHS3_9BACT</name>
<dbReference type="SMART" id="SM00460">
    <property type="entry name" value="TGc"/>
    <property type="match status" value="1"/>
</dbReference>